<name>A0ABW8PWU8_9GAMM</name>
<protein>
    <submittedName>
        <fullName evidence="1">Uncharacterized protein</fullName>
    </submittedName>
</protein>
<proteinExistence type="predicted"/>
<accession>A0ABW8PWU8</accession>
<reference evidence="1 2" key="1">
    <citation type="submission" date="2024-02" db="EMBL/GenBank/DDBJ databases">
        <title>Marinospirillum sp. MEB 164 isolated from Lonar lake sediment.</title>
        <authorList>
            <person name="Joshi A."/>
            <person name="Thite S."/>
        </authorList>
    </citation>
    <scope>NUCLEOTIDE SEQUENCE [LARGE SCALE GENOMIC DNA]</scope>
    <source>
        <strain evidence="1 2">MEB164</strain>
    </source>
</reference>
<sequence length="168" mass="19703">MLDYYNSSDFADLVSSNTLCGKNSWKRLMSWLDFDARFQGFMQIWLDDFSDYYHTENENAVAPCVDGVLEGFFDDLYPAQFILRLYELTDEARKRWILTSLSPEQQKILLLWVNDSMQDKKKAWLADNWTLPFEKEKNCKEISILKPLKSDVFSALSAALNSSTRRNR</sequence>
<organism evidence="1 2">
    <name type="scientific">Marinospirillum alkalitolerans</name>
    <dbReference type="NCBI Taxonomy" id="3123374"/>
    <lineage>
        <taxon>Bacteria</taxon>
        <taxon>Pseudomonadati</taxon>
        <taxon>Pseudomonadota</taxon>
        <taxon>Gammaproteobacteria</taxon>
        <taxon>Oceanospirillales</taxon>
        <taxon>Oceanospirillaceae</taxon>
        <taxon>Marinospirillum</taxon>
    </lineage>
</organism>
<gene>
    <name evidence="1" type="ORF">V6U78_05360</name>
</gene>
<dbReference type="Proteomes" id="UP001621714">
    <property type="component" value="Unassembled WGS sequence"/>
</dbReference>
<evidence type="ECO:0000313" key="2">
    <source>
        <dbReference type="Proteomes" id="UP001621714"/>
    </source>
</evidence>
<dbReference type="RefSeq" id="WP_405338196.1">
    <property type="nucleotide sequence ID" value="NZ_JBANFI010000003.1"/>
</dbReference>
<evidence type="ECO:0000313" key="1">
    <source>
        <dbReference type="EMBL" id="MFK7160461.1"/>
    </source>
</evidence>
<dbReference type="EMBL" id="JBANFI010000003">
    <property type="protein sequence ID" value="MFK7160461.1"/>
    <property type="molecule type" value="Genomic_DNA"/>
</dbReference>
<keyword evidence="2" id="KW-1185">Reference proteome</keyword>
<comment type="caution">
    <text evidence="1">The sequence shown here is derived from an EMBL/GenBank/DDBJ whole genome shotgun (WGS) entry which is preliminary data.</text>
</comment>